<dbReference type="Pfam" id="PF05163">
    <property type="entry name" value="DinB"/>
    <property type="match status" value="1"/>
</dbReference>
<comment type="similarity">
    <text evidence="1">Belongs to the DinB family.</text>
</comment>
<protein>
    <submittedName>
        <fullName evidence="4">Damage-inducible protein DinB</fullName>
    </submittedName>
</protein>
<feature type="binding site" evidence="3">
    <location>
        <position position="44"/>
    </location>
    <ligand>
        <name>a divalent metal cation</name>
        <dbReference type="ChEBI" id="CHEBI:60240"/>
    </ligand>
</feature>
<organism evidence="4 5">
    <name type="scientific">Pseudomonas fildesensis</name>
    <dbReference type="NCBI Taxonomy" id="1674920"/>
    <lineage>
        <taxon>Bacteria</taxon>
        <taxon>Pseudomonadati</taxon>
        <taxon>Pseudomonadota</taxon>
        <taxon>Gammaproteobacteria</taxon>
        <taxon>Pseudomonadales</taxon>
        <taxon>Pseudomonadaceae</taxon>
        <taxon>Pseudomonas</taxon>
    </lineage>
</organism>
<feature type="binding site" evidence="3">
    <location>
        <position position="132"/>
    </location>
    <ligand>
        <name>a divalent metal cation</name>
        <dbReference type="ChEBI" id="CHEBI:60240"/>
    </ligand>
</feature>
<dbReference type="EMBL" id="LFMW01000024">
    <property type="protein sequence ID" value="KMT52555.1"/>
    <property type="molecule type" value="Genomic_DNA"/>
</dbReference>
<dbReference type="AlphaFoldDB" id="A0A0J8FQS2"/>
<gene>
    <name evidence="4" type="ORF">ACR52_25955</name>
</gene>
<comment type="caution">
    <text evidence="4">The sequence shown here is derived from an EMBL/GenBank/DDBJ whole genome shotgun (WGS) entry which is preliminary data.</text>
</comment>
<proteinExistence type="inferred from homology"/>
<dbReference type="Proteomes" id="UP000037551">
    <property type="component" value="Unassembled WGS sequence"/>
</dbReference>
<dbReference type="InterPro" id="IPR034660">
    <property type="entry name" value="DinB/YfiT-like"/>
</dbReference>
<dbReference type="InterPro" id="IPR007837">
    <property type="entry name" value="DinB"/>
</dbReference>
<dbReference type="Gene3D" id="1.20.120.450">
    <property type="entry name" value="dinb family like domain"/>
    <property type="match status" value="1"/>
</dbReference>
<dbReference type="STRING" id="1674920.ACR52_25955"/>
<keyword evidence="2 3" id="KW-0479">Metal-binding</keyword>
<evidence type="ECO:0000313" key="5">
    <source>
        <dbReference type="Proteomes" id="UP000037551"/>
    </source>
</evidence>
<dbReference type="GO" id="GO:0046872">
    <property type="term" value="F:metal ion binding"/>
    <property type="evidence" value="ECO:0007669"/>
    <property type="project" value="UniProtKB-KW"/>
</dbReference>
<accession>A0A0J8FQS2</accession>
<dbReference type="OrthoDB" id="9807509at2"/>
<reference evidence="4 5" key="1">
    <citation type="submission" date="2015-06" db="EMBL/GenBank/DDBJ databases">
        <title>Draft genome sequence of an Antarctic Pseudomonas sp. strain KG01 with full potential for biotechnological applications.</title>
        <authorList>
            <person name="Pavlov M.S."/>
            <person name="Lira F."/>
            <person name="Martinez J.L."/>
            <person name="Marshall S.H."/>
        </authorList>
    </citation>
    <scope>NUCLEOTIDE SEQUENCE [LARGE SCALE GENOMIC DNA]</scope>
    <source>
        <strain evidence="4 5">KG01</strain>
    </source>
</reference>
<sequence length="170" mass="19692">MSLLLQKLYRYHAWANIDLFDKLGTLDEEKSKTELHTSSRLINHYYVVAEIFAAHLSGTQNPHFSDNTLDTPTLDDLRAAVTLSDQWYLDYLRSTSSENLSEAIPFVFTDGDKGYMTREEMLTHVVLHAGYHRGEIGRMLWQLSITPPWDTFAVHLHEVEPARRRQGKEE</sequence>
<evidence type="ECO:0000256" key="3">
    <source>
        <dbReference type="PIRSR" id="PIRSR607837-1"/>
    </source>
</evidence>
<keyword evidence="5" id="KW-1185">Reference proteome</keyword>
<dbReference type="RefSeq" id="WP_048730807.1">
    <property type="nucleotide sequence ID" value="NZ_LFMW01000024.1"/>
</dbReference>
<dbReference type="PANTHER" id="PTHR37302">
    <property type="entry name" value="SLR1116 PROTEIN"/>
    <property type="match status" value="1"/>
</dbReference>
<name>A0A0J8FQS2_9PSED</name>
<dbReference type="PATRIC" id="fig|1674920.3.peg.3632"/>
<evidence type="ECO:0000313" key="4">
    <source>
        <dbReference type="EMBL" id="KMT52555.1"/>
    </source>
</evidence>
<feature type="binding site" evidence="3">
    <location>
        <position position="128"/>
    </location>
    <ligand>
        <name>a divalent metal cation</name>
        <dbReference type="ChEBI" id="CHEBI:60240"/>
    </ligand>
</feature>
<evidence type="ECO:0000256" key="1">
    <source>
        <dbReference type="ARBA" id="ARBA00008635"/>
    </source>
</evidence>
<evidence type="ECO:0000256" key="2">
    <source>
        <dbReference type="ARBA" id="ARBA00022723"/>
    </source>
</evidence>
<dbReference type="SUPFAM" id="SSF109854">
    <property type="entry name" value="DinB/YfiT-like putative metalloenzymes"/>
    <property type="match status" value="1"/>
</dbReference>
<dbReference type="PANTHER" id="PTHR37302:SF1">
    <property type="entry name" value="PROTEIN DINB"/>
    <property type="match status" value="1"/>
</dbReference>